<feature type="region of interest" description="Disordered" evidence="8">
    <location>
        <begin position="1"/>
        <end position="29"/>
    </location>
</feature>
<evidence type="ECO:0000256" key="2">
    <source>
        <dbReference type="ARBA" id="ARBA00022527"/>
    </source>
</evidence>
<feature type="compositionally biased region" description="Acidic residues" evidence="8">
    <location>
        <begin position="378"/>
        <end position="404"/>
    </location>
</feature>
<dbReference type="Pfam" id="PF00069">
    <property type="entry name" value="Pkinase"/>
    <property type="match status" value="1"/>
</dbReference>
<dbReference type="RefSeq" id="WP_311603604.1">
    <property type="nucleotide sequence ID" value="NZ_JAVREM010000073.1"/>
</dbReference>
<dbReference type="CDD" id="cd14014">
    <property type="entry name" value="STKc_PknB_like"/>
    <property type="match status" value="1"/>
</dbReference>
<evidence type="ECO:0000256" key="8">
    <source>
        <dbReference type="SAM" id="MobiDB-lite"/>
    </source>
</evidence>
<keyword evidence="3" id="KW-0808">Transferase</keyword>
<feature type="compositionally biased region" description="Gly residues" evidence="8">
    <location>
        <begin position="10"/>
        <end position="29"/>
    </location>
</feature>
<keyword evidence="5 11" id="KW-0418">Kinase</keyword>
<feature type="binding site" evidence="7">
    <location>
        <position position="68"/>
    </location>
    <ligand>
        <name>ATP</name>
        <dbReference type="ChEBI" id="CHEBI:30616"/>
    </ligand>
</feature>
<evidence type="ECO:0000256" key="4">
    <source>
        <dbReference type="ARBA" id="ARBA00022741"/>
    </source>
</evidence>
<evidence type="ECO:0000256" key="1">
    <source>
        <dbReference type="ARBA" id="ARBA00012513"/>
    </source>
</evidence>
<protein>
    <recommendedName>
        <fullName evidence="1">non-specific serine/threonine protein kinase</fullName>
        <ecNumber evidence="1">2.7.11.1</ecNumber>
    </recommendedName>
</protein>
<reference evidence="12" key="1">
    <citation type="submission" date="2023-07" db="EMBL/GenBank/DDBJ databases">
        <title>30 novel species of actinomycetes from the DSMZ collection.</title>
        <authorList>
            <person name="Nouioui I."/>
        </authorList>
    </citation>
    <scope>NUCLEOTIDE SEQUENCE [LARGE SCALE GENOMIC DNA]</scope>
    <source>
        <strain evidence="12">DSM 44918</strain>
    </source>
</reference>
<feature type="region of interest" description="Disordered" evidence="8">
    <location>
        <begin position="365"/>
        <end position="440"/>
    </location>
</feature>
<evidence type="ECO:0000313" key="11">
    <source>
        <dbReference type="EMBL" id="MDT0322785.1"/>
    </source>
</evidence>
<keyword evidence="9" id="KW-0472">Membrane</keyword>
<accession>A0ABU2LYV9</accession>
<gene>
    <name evidence="11" type="ORF">RNC47_31180</name>
</gene>
<feature type="domain" description="Protein kinase" evidence="10">
    <location>
        <begin position="39"/>
        <end position="297"/>
    </location>
</feature>
<dbReference type="InterPro" id="IPR011009">
    <property type="entry name" value="Kinase-like_dom_sf"/>
</dbReference>
<dbReference type="SMART" id="SM00220">
    <property type="entry name" value="S_TKc"/>
    <property type="match status" value="1"/>
</dbReference>
<name>A0ABU2LYV9_9ACTN</name>
<keyword evidence="12" id="KW-1185">Reference proteome</keyword>
<evidence type="ECO:0000313" key="12">
    <source>
        <dbReference type="Proteomes" id="UP001183420"/>
    </source>
</evidence>
<keyword evidence="9" id="KW-0812">Transmembrane</keyword>
<evidence type="ECO:0000256" key="5">
    <source>
        <dbReference type="ARBA" id="ARBA00022777"/>
    </source>
</evidence>
<dbReference type="InterPro" id="IPR017441">
    <property type="entry name" value="Protein_kinase_ATP_BS"/>
</dbReference>
<dbReference type="GO" id="GO:0016301">
    <property type="term" value="F:kinase activity"/>
    <property type="evidence" value="ECO:0007669"/>
    <property type="project" value="UniProtKB-KW"/>
</dbReference>
<dbReference type="PANTHER" id="PTHR43289:SF6">
    <property type="entry name" value="SERINE_THREONINE-PROTEIN KINASE NEKL-3"/>
    <property type="match status" value="1"/>
</dbReference>
<evidence type="ECO:0000256" key="3">
    <source>
        <dbReference type="ARBA" id="ARBA00022679"/>
    </source>
</evidence>
<comment type="caution">
    <text evidence="11">The sequence shown here is derived from an EMBL/GenBank/DDBJ whole genome shotgun (WGS) entry which is preliminary data.</text>
</comment>
<dbReference type="PROSITE" id="PS00108">
    <property type="entry name" value="PROTEIN_KINASE_ST"/>
    <property type="match status" value="1"/>
</dbReference>
<dbReference type="InterPro" id="IPR008271">
    <property type="entry name" value="Ser/Thr_kinase_AS"/>
</dbReference>
<dbReference type="PROSITE" id="PS50011">
    <property type="entry name" value="PROTEIN_KINASE_DOM"/>
    <property type="match status" value="1"/>
</dbReference>
<dbReference type="Gene3D" id="3.30.200.20">
    <property type="entry name" value="Phosphorylase Kinase, domain 1"/>
    <property type="match status" value="1"/>
</dbReference>
<dbReference type="Proteomes" id="UP001183420">
    <property type="component" value="Unassembled WGS sequence"/>
</dbReference>
<dbReference type="PANTHER" id="PTHR43289">
    <property type="entry name" value="MITOGEN-ACTIVATED PROTEIN KINASE KINASE KINASE 20-RELATED"/>
    <property type="match status" value="1"/>
</dbReference>
<sequence length="588" mass="62522">MPAGDRAERGGGPAASGGERGGGGAAASGGAGRLLKGRYRLGAVVGRGGMGTVWEARDEVLGRTVAVKELRLPAGVEDAERRRMITRTMREAKAIATIRSRGVVTVFDVVDEGARPWIVMELIEGRSLADVIRRDGPMSPRRAAEIGLEILDVLRAAHAAGILHRDVKPSNVLVSEDDRVVLTDFGIAKVEGDPSITSTGMLVGAPSYISPERARGEAPGPPADLWSLGALLYCCVEGRPPYDEGGAIATLAAVMHDPVVPPSKAGPLTEVVNGLLVKDPALRIDEPTAREMLQEALRAPEGSDDRTVVVGLATLGRRKGEPPATVVAPAVAGGDRRRALIAAAVVVVLLAVLGTTLFLTLGGDDDTDADGPVPTDEQSQEQVDEPSDEPADQEPSDEPADEPTQEPTQEPAGEEDEAPPGTAPEADPEDDSLPGNPAGYAEVVDQDFRFRISLPRGWERVGIAGQNSGGIYGASEGGLPRIQIDFTASPGEDAEASWRDLEPSVRRNSTNYELLSIETVSWRDYPTVADWQFERTEDGERVRVLNRGFRVDDDHGYAIMITCAADAWDGSDCETLRETAFETFQPLD</sequence>
<evidence type="ECO:0000256" key="9">
    <source>
        <dbReference type="SAM" id="Phobius"/>
    </source>
</evidence>
<keyword evidence="4 7" id="KW-0547">Nucleotide-binding</keyword>
<dbReference type="EMBL" id="JAVREM010000073">
    <property type="protein sequence ID" value="MDT0322785.1"/>
    <property type="molecule type" value="Genomic_DNA"/>
</dbReference>
<proteinExistence type="predicted"/>
<evidence type="ECO:0000259" key="10">
    <source>
        <dbReference type="PROSITE" id="PS50011"/>
    </source>
</evidence>
<dbReference type="EC" id="2.7.11.1" evidence="1"/>
<keyword evidence="9" id="KW-1133">Transmembrane helix</keyword>
<dbReference type="Gene3D" id="1.10.510.10">
    <property type="entry name" value="Transferase(Phosphotransferase) domain 1"/>
    <property type="match status" value="1"/>
</dbReference>
<dbReference type="SUPFAM" id="SSF56112">
    <property type="entry name" value="Protein kinase-like (PK-like)"/>
    <property type="match status" value="1"/>
</dbReference>
<evidence type="ECO:0000256" key="6">
    <source>
        <dbReference type="ARBA" id="ARBA00022840"/>
    </source>
</evidence>
<evidence type="ECO:0000256" key="7">
    <source>
        <dbReference type="PROSITE-ProRule" id="PRU10141"/>
    </source>
</evidence>
<organism evidence="11 12">
    <name type="scientific">Streptomyces millisiae</name>
    <dbReference type="NCBI Taxonomy" id="3075542"/>
    <lineage>
        <taxon>Bacteria</taxon>
        <taxon>Bacillati</taxon>
        <taxon>Actinomycetota</taxon>
        <taxon>Actinomycetes</taxon>
        <taxon>Kitasatosporales</taxon>
        <taxon>Streptomycetaceae</taxon>
        <taxon>Streptomyces</taxon>
    </lineage>
</organism>
<dbReference type="InterPro" id="IPR000719">
    <property type="entry name" value="Prot_kinase_dom"/>
</dbReference>
<keyword evidence="6 7" id="KW-0067">ATP-binding</keyword>
<feature type="transmembrane region" description="Helical" evidence="9">
    <location>
        <begin position="339"/>
        <end position="361"/>
    </location>
</feature>
<dbReference type="PROSITE" id="PS00107">
    <property type="entry name" value="PROTEIN_KINASE_ATP"/>
    <property type="match status" value="1"/>
</dbReference>
<keyword evidence="2" id="KW-0723">Serine/threonine-protein kinase</keyword>